<keyword evidence="2" id="KW-0808">Transferase</keyword>
<feature type="domain" description="CXC" evidence="9">
    <location>
        <begin position="770"/>
        <end position="882"/>
    </location>
</feature>
<comment type="catalytic activity">
    <reaction evidence="6">
        <text>L-lysyl(27)-[histone H3] + 3 S-adenosyl-L-methionine = N(6),N(6),N(6)-trimethyl-L-lysyl(27)-[histone H3] + 3 S-adenosyl-L-homocysteine + 3 H(+)</text>
        <dbReference type="Rhea" id="RHEA:60292"/>
        <dbReference type="Rhea" id="RHEA-COMP:15535"/>
        <dbReference type="Rhea" id="RHEA-COMP:15548"/>
        <dbReference type="ChEBI" id="CHEBI:15378"/>
        <dbReference type="ChEBI" id="CHEBI:29969"/>
        <dbReference type="ChEBI" id="CHEBI:57856"/>
        <dbReference type="ChEBI" id="CHEBI:59789"/>
        <dbReference type="ChEBI" id="CHEBI:61961"/>
        <dbReference type="EC" id="2.1.1.356"/>
    </reaction>
</comment>
<dbReference type="VEuPathDB" id="FungiDB:LEMA_P115940.1"/>
<sequence>MAYMRGRGTRDNPLDIDGVQTIDIPTPEYSEPRPFRRPRSPIPLSVAIVNVDSDDDDVVEAFSANGWIEARNKAEQRLRAPDTAPGSRLPEGQDVSRRNPSSITSHPAINTSDDGPPVSQVPRSSAIKYHGTQSQNSPTNLVAQGAGSTNGKEPSTSNIPKDLAAAPPPPSPYFGVGRRQLSNGLCNTTPTWEDSGQSSRSRSATMINERQRARKTVTPRDERWSKPRRLKNKIAFSLGASPQTSAKEATPDIPNRVEPKAQSPPQPFASTTSPSITAEPSGLNDTTAPVTMKSAAEQPLAMPNQGDGNQPSCQDSPVPRLMIPTDDIERARLAVKKCLQRHLQTRFEAHAYMTSSVLWRQRTCQEAESHTQRTHLRKPTQMGNHMQHVSPFKDMPVVQIRHDKSPNTAKGRLITQDTFTKAKPNTAVISSWTCPPTIYTFNATIVPPFKEYISLNTNLLADNESKLLATPLIPDETDESRGKLVEQLPIHYEMKHDAKGPLDLRNEQCRFYKRSIEGFLEEVGMTWAPIVYWLLAPDQTVEQINGSVAGCREFETFVLDRCRYSIEEFERDGEMKISILFDRSSKKCCDFFSKLSTITAEEMRISAVIAEAVLEECSFSLWYMAKQSDLFQEYVQKKTEGAQSEQRLSYRQAVCRVCHQHNCFFHGEIREVPDDDFDLDLSEHSSQSDNEAEDEPSKDQDRRNVLSPEQNESSPSDDSDVDSRVPAHWDSDSDLERVISYRVPMNSEAQKYIPKEVSDSIKRRKPPEGNFRAEWWQNNYSTLKWDRRKPFYPCKHPGTSCDQAQCRCYREVITCEKSCECSPSCNRRFPGCNCAHGYGKICADMRKCLCVKFERECDADLCGTCGATEILDPVNRYSDDVLRDRCSNVALQRGIPRKTLLGQSTVHGFGLYAGEDIKKDDFIGEYKGEVISVQESNRRSTIYGYQQTMYLFGLNKNIDATYMGNKLRFINNADKKYTNCSPKNLLCNQVYRIGLFASTNIPAGTELFFNYNYPKDLTATFKQPKQAQGSVVAVKNAVVPRKPRGKARASHTGKTSSSAVPGEPSTVKTRVVSAKVIAGLQKARQAKALKTAARLAESQGVQVATATTLPNRGGPQRARKSVQGHHTLPAGSTRVSEVRSGQSSRGRSSRDSSDSDTCEGADSRQTDEVDDDEEEEGDYFPPDTQGTQESTNRYDALFTSRSTGVVEESDDDSVTPQGPRRSRNIAPVLAVRKRRKKMSGVRLEAGRLKRRRSVVANSGDAYHSSLRPDQRHKHQESSILFTCPTASLLLTRPPSPPPRAILCSAPAPVQFPSHPRPRTMSTKMISPGGQTHESYLAATGME</sequence>
<dbReference type="OrthoDB" id="6141102at2759"/>
<feature type="region of interest" description="Disordered" evidence="7">
    <location>
        <begin position="188"/>
        <end position="287"/>
    </location>
</feature>
<feature type="region of interest" description="Disordered" evidence="7">
    <location>
        <begin position="1041"/>
        <end position="1068"/>
    </location>
</feature>
<evidence type="ECO:0000256" key="1">
    <source>
        <dbReference type="ARBA" id="ARBA00022603"/>
    </source>
</evidence>
<dbReference type="GO" id="GO:0003682">
    <property type="term" value="F:chromatin binding"/>
    <property type="evidence" value="ECO:0007669"/>
    <property type="project" value="TreeGrafter"/>
</dbReference>
<feature type="compositionally biased region" description="Polar residues" evidence="7">
    <location>
        <begin position="306"/>
        <end position="315"/>
    </location>
</feature>
<feature type="domain" description="SET" evidence="8">
    <location>
        <begin position="897"/>
        <end position="1012"/>
    </location>
</feature>
<dbReference type="InterPro" id="IPR026489">
    <property type="entry name" value="CXC_dom"/>
</dbReference>
<organism evidence="11">
    <name type="scientific">Leptosphaeria maculans (strain JN3 / isolate v23.1.3 / race Av1-4-5-6-7-8)</name>
    <name type="common">Blackleg fungus</name>
    <name type="synonym">Phoma lingam</name>
    <dbReference type="NCBI Taxonomy" id="985895"/>
    <lineage>
        <taxon>Eukaryota</taxon>
        <taxon>Fungi</taxon>
        <taxon>Dikarya</taxon>
        <taxon>Ascomycota</taxon>
        <taxon>Pezizomycotina</taxon>
        <taxon>Dothideomycetes</taxon>
        <taxon>Pleosporomycetidae</taxon>
        <taxon>Pleosporales</taxon>
        <taxon>Pleosporineae</taxon>
        <taxon>Leptosphaeriaceae</taxon>
        <taxon>Plenodomus</taxon>
        <taxon>Plenodomus lingam/Leptosphaeria maculans species complex</taxon>
    </lineage>
</organism>
<dbReference type="InterPro" id="IPR041355">
    <property type="entry name" value="Pre-SET_CXC"/>
</dbReference>
<feature type="region of interest" description="Disordered" evidence="7">
    <location>
        <begin position="300"/>
        <end position="319"/>
    </location>
</feature>
<feature type="region of interest" description="Disordered" evidence="7">
    <location>
        <begin position="676"/>
        <end position="729"/>
    </location>
</feature>
<keyword evidence="11" id="KW-1185">Reference proteome</keyword>
<dbReference type="eggNOG" id="KOG1079">
    <property type="taxonomic scope" value="Eukaryota"/>
</dbReference>
<feature type="compositionally biased region" description="Polar residues" evidence="7">
    <location>
        <begin position="1099"/>
        <end position="1110"/>
    </location>
</feature>
<evidence type="ECO:0000256" key="3">
    <source>
        <dbReference type="ARBA" id="ARBA00022691"/>
    </source>
</evidence>
<evidence type="ECO:0000256" key="2">
    <source>
        <dbReference type="ARBA" id="ARBA00022679"/>
    </source>
</evidence>
<dbReference type="SUPFAM" id="SSF82199">
    <property type="entry name" value="SET domain"/>
    <property type="match status" value="1"/>
</dbReference>
<dbReference type="PROSITE" id="PS50280">
    <property type="entry name" value="SET"/>
    <property type="match status" value="1"/>
</dbReference>
<keyword evidence="1" id="KW-0489">Methyltransferase</keyword>
<dbReference type="STRING" id="985895.E4ZUV0"/>
<dbReference type="Gene3D" id="2.170.270.10">
    <property type="entry name" value="SET domain"/>
    <property type="match status" value="1"/>
</dbReference>
<feature type="region of interest" description="Disordered" evidence="7">
    <location>
        <begin position="1096"/>
        <end position="1223"/>
    </location>
</feature>
<dbReference type="PANTHER" id="PTHR45747">
    <property type="entry name" value="HISTONE-LYSINE N-METHYLTRANSFERASE E(Z)"/>
    <property type="match status" value="1"/>
</dbReference>
<evidence type="ECO:0000256" key="4">
    <source>
        <dbReference type="ARBA" id="ARBA00023015"/>
    </source>
</evidence>
<evidence type="ECO:0000256" key="5">
    <source>
        <dbReference type="ARBA" id="ARBA00023163"/>
    </source>
</evidence>
<dbReference type="OMA" id="VCHQHNC"/>
<dbReference type="GO" id="GO:0005634">
    <property type="term" value="C:nucleus"/>
    <property type="evidence" value="ECO:0007669"/>
    <property type="project" value="TreeGrafter"/>
</dbReference>
<evidence type="ECO:0000313" key="11">
    <source>
        <dbReference type="Proteomes" id="UP000002668"/>
    </source>
</evidence>
<gene>
    <name evidence="10" type="ORF">LEMA_P115940.1</name>
</gene>
<dbReference type="GO" id="GO:0140951">
    <property type="term" value="F:histone H3K27 trimethyltransferase activity"/>
    <property type="evidence" value="ECO:0007669"/>
    <property type="project" value="UniProtKB-EC"/>
</dbReference>
<evidence type="ECO:0000256" key="7">
    <source>
        <dbReference type="SAM" id="MobiDB-lite"/>
    </source>
</evidence>
<proteinExistence type="predicted"/>
<dbReference type="Proteomes" id="UP000002668">
    <property type="component" value="Genome"/>
</dbReference>
<feature type="compositionally biased region" description="Polar residues" evidence="7">
    <location>
        <begin position="268"/>
        <end position="287"/>
    </location>
</feature>
<dbReference type="Pfam" id="PF00856">
    <property type="entry name" value="SET"/>
    <property type="match status" value="1"/>
</dbReference>
<reference evidence="11" key="1">
    <citation type="journal article" date="2011" name="Nat. Commun.">
        <title>Effector diversification within compartments of the Leptosphaeria maculans genome affected by Repeat-Induced Point mutations.</title>
        <authorList>
            <person name="Rouxel T."/>
            <person name="Grandaubert J."/>
            <person name="Hane J.K."/>
            <person name="Hoede C."/>
            <person name="van de Wouw A.P."/>
            <person name="Couloux A."/>
            <person name="Dominguez V."/>
            <person name="Anthouard V."/>
            <person name="Bally P."/>
            <person name="Bourras S."/>
            <person name="Cozijnsen A.J."/>
            <person name="Ciuffetti L.M."/>
            <person name="Degrave A."/>
            <person name="Dilmaghani A."/>
            <person name="Duret L."/>
            <person name="Fudal I."/>
            <person name="Goodwin S.B."/>
            <person name="Gout L."/>
            <person name="Glaser N."/>
            <person name="Linglin J."/>
            <person name="Kema G.H.J."/>
            <person name="Lapalu N."/>
            <person name="Lawrence C.B."/>
            <person name="May K."/>
            <person name="Meyer M."/>
            <person name="Ollivier B."/>
            <person name="Poulain J."/>
            <person name="Schoch C.L."/>
            <person name="Simon A."/>
            <person name="Spatafora J.W."/>
            <person name="Stachowiak A."/>
            <person name="Turgeon B.G."/>
            <person name="Tyler B.M."/>
            <person name="Vincent D."/>
            <person name="Weissenbach J."/>
            <person name="Amselem J."/>
            <person name="Quesneville H."/>
            <person name="Oliver R.P."/>
            <person name="Wincker P."/>
            <person name="Balesdent M.-H."/>
            <person name="Howlett B.J."/>
        </authorList>
    </citation>
    <scope>NUCLEOTIDE SEQUENCE [LARGE SCALE GENOMIC DNA]</scope>
    <source>
        <strain evidence="11">JN3 / isolate v23.1.3 / race Av1-4-5-6-7-8</strain>
    </source>
</reference>
<dbReference type="Pfam" id="PF18264">
    <property type="entry name" value="preSET_CXC"/>
    <property type="match status" value="1"/>
</dbReference>
<feature type="compositionally biased region" description="Low complexity" evidence="7">
    <location>
        <begin position="1134"/>
        <end position="1146"/>
    </location>
</feature>
<feature type="compositionally biased region" description="Polar residues" evidence="7">
    <location>
        <begin position="98"/>
        <end position="113"/>
    </location>
</feature>
<dbReference type="InParanoid" id="E4ZUV0"/>
<feature type="compositionally biased region" description="Polar residues" evidence="7">
    <location>
        <begin position="1319"/>
        <end position="1332"/>
    </location>
</feature>
<feature type="region of interest" description="Disordered" evidence="7">
    <location>
        <begin position="1307"/>
        <end position="1332"/>
    </location>
</feature>
<feature type="compositionally biased region" description="Basic and acidic residues" evidence="7">
    <location>
        <begin position="70"/>
        <end position="80"/>
    </location>
</feature>
<evidence type="ECO:0000259" key="8">
    <source>
        <dbReference type="PROSITE" id="PS50280"/>
    </source>
</evidence>
<feature type="compositionally biased region" description="Polar residues" evidence="7">
    <location>
        <begin position="188"/>
        <end position="208"/>
    </location>
</feature>
<dbReference type="PANTHER" id="PTHR45747:SF4">
    <property type="entry name" value="HISTONE-LYSINE N-METHYLTRANSFERASE E(Z)"/>
    <property type="match status" value="1"/>
</dbReference>
<feature type="region of interest" description="Disordered" evidence="7">
    <location>
        <begin position="65"/>
        <end position="173"/>
    </location>
</feature>
<dbReference type="SMART" id="SM00317">
    <property type="entry name" value="SET"/>
    <property type="match status" value="1"/>
</dbReference>
<dbReference type="GO" id="GO:0031507">
    <property type="term" value="P:heterochromatin formation"/>
    <property type="evidence" value="ECO:0007669"/>
    <property type="project" value="TreeGrafter"/>
</dbReference>
<feature type="region of interest" description="Disordered" evidence="7">
    <location>
        <begin position="1"/>
        <end position="40"/>
    </location>
</feature>
<feature type="compositionally biased region" description="Acidic residues" evidence="7">
    <location>
        <begin position="1168"/>
        <end position="1178"/>
    </location>
</feature>
<evidence type="ECO:0008006" key="12">
    <source>
        <dbReference type="Google" id="ProtNLM"/>
    </source>
</evidence>
<dbReference type="InterPro" id="IPR001214">
    <property type="entry name" value="SET_dom"/>
</dbReference>
<dbReference type="PROSITE" id="PS51633">
    <property type="entry name" value="CXC"/>
    <property type="match status" value="1"/>
</dbReference>
<name>E4ZUV0_LEPMJ</name>
<dbReference type="InterPro" id="IPR046341">
    <property type="entry name" value="SET_dom_sf"/>
</dbReference>
<dbReference type="GO" id="GO:0032259">
    <property type="term" value="P:methylation"/>
    <property type="evidence" value="ECO:0007669"/>
    <property type="project" value="UniProtKB-KW"/>
</dbReference>
<feature type="compositionally biased region" description="Polar residues" evidence="7">
    <location>
        <begin position="1184"/>
        <end position="1203"/>
    </location>
</feature>
<evidence type="ECO:0000313" key="10">
    <source>
        <dbReference type="EMBL" id="CBX95179.1"/>
    </source>
</evidence>
<feature type="compositionally biased region" description="Basic residues" evidence="7">
    <location>
        <begin position="1041"/>
        <end position="1051"/>
    </location>
</feature>
<keyword evidence="5" id="KW-0804">Transcription</keyword>
<protein>
    <recommendedName>
        <fullName evidence="12">SET domain-containing protein</fullName>
    </recommendedName>
</protein>
<dbReference type="HOGENOM" id="CLU_005798_0_0_1"/>
<feature type="compositionally biased region" description="Basic and acidic residues" evidence="7">
    <location>
        <begin position="695"/>
        <end position="704"/>
    </location>
</feature>
<evidence type="ECO:0000256" key="6">
    <source>
        <dbReference type="ARBA" id="ARBA00048568"/>
    </source>
</evidence>
<evidence type="ECO:0000259" key="9">
    <source>
        <dbReference type="PROSITE" id="PS51633"/>
    </source>
</evidence>
<feature type="compositionally biased region" description="Polar residues" evidence="7">
    <location>
        <begin position="131"/>
        <end position="159"/>
    </location>
</feature>
<dbReference type="EMBL" id="FP929126">
    <property type="protein sequence ID" value="CBX95179.1"/>
    <property type="molecule type" value="Genomic_DNA"/>
</dbReference>
<keyword evidence="4" id="KW-0805">Transcription regulation</keyword>
<accession>E4ZUV0</accession>
<keyword evidence="3" id="KW-0949">S-adenosyl-L-methionine</keyword>
<dbReference type="InterPro" id="IPR045318">
    <property type="entry name" value="EZH1/2-like"/>
</dbReference>